<feature type="transmembrane region" description="Helical" evidence="1">
    <location>
        <begin position="101"/>
        <end position="122"/>
    </location>
</feature>
<feature type="transmembrane region" description="Helical" evidence="1">
    <location>
        <begin position="128"/>
        <end position="145"/>
    </location>
</feature>
<dbReference type="AlphaFoldDB" id="A0A377IRP3"/>
<evidence type="ECO:0000313" key="2">
    <source>
        <dbReference type="EMBL" id="STO82948.1"/>
    </source>
</evidence>
<proteinExistence type="predicted"/>
<dbReference type="Proteomes" id="UP000254543">
    <property type="component" value="Unassembled WGS sequence"/>
</dbReference>
<feature type="transmembrane region" description="Helical" evidence="1">
    <location>
        <begin position="157"/>
        <end position="176"/>
    </location>
</feature>
<evidence type="ECO:0000313" key="3">
    <source>
        <dbReference type="Proteomes" id="UP000254543"/>
    </source>
</evidence>
<gene>
    <name evidence="2" type="ORF">NCTC13338_01070</name>
</gene>
<reference evidence="2 3" key="1">
    <citation type="submission" date="2018-06" db="EMBL/GenBank/DDBJ databases">
        <authorList>
            <consortium name="Pathogen Informatics"/>
            <person name="Doyle S."/>
        </authorList>
    </citation>
    <scope>NUCLEOTIDE SEQUENCE [LARGE SCALE GENOMIC DNA]</scope>
    <source>
        <strain evidence="2 3">NCTC13338</strain>
    </source>
</reference>
<accession>A0A377IRP3</accession>
<keyword evidence="1" id="KW-0472">Membrane</keyword>
<evidence type="ECO:0000256" key="1">
    <source>
        <dbReference type="SAM" id="Phobius"/>
    </source>
</evidence>
<protein>
    <submittedName>
        <fullName evidence="2">Membrane protein</fullName>
    </submittedName>
</protein>
<keyword evidence="1" id="KW-1133">Transmembrane helix</keyword>
<feature type="transmembrane region" description="Helical" evidence="1">
    <location>
        <begin position="31"/>
        <end position="54"/>
    </location>
</feature>
<feature type="transmembrane region" description="Helical" evidence="1">
    <location>
        <begin position="182"/>
        <end position="204"/>
    </location>
</feature>
<sequence length="213" mass="23867">MAGPLLNKDFFLKNIIHIHQNKELQFIKKCLLGYFFAPLCGAILLVLFLVSSGAKSFQISNLFNNQLAYIVLLSLFLCALGFIAGAIGFYRLSKITRHLSFFENFAFSFLAVILCALLSYLVPNASNALSLIGNGVSIFYLHKLYRELSLYTQERFFLSGFRLLLFSFMLALLGVLAQALVIIFLTIAVILMCVALSFLGRAFLNFSQVFLKA</sequence>
<organism evidence="2 3">
    <name type="scientific">Helicobacter pylori</name>
    <name type="common">Campylobacter pylori</name>
    <dbReference type="NCBI Taxonomy" id="210"/>
    <lineage>
        <taxon>Bacteria</taxon>
        <taxon>Pseudomonadati</taxon>
        <taxon>Campylobacterota</taxon>
        <taxon>Epsilonproteobacteria</taxon>
        <taxon>Campylobacterales</taxon>
        <taxon>Helicobacteraceae</taxon>
        <taxon>Helicobacter</taxon>
    </lineage>
</organism>
<dbReference type="EMBL" id="UGHQ01000001">
    <property type="protein sequence ID" value="STO82948.1"/>
    <property type="molecule type" value="Genomic_DNA"/>
</dbReference>
<name>A0A377IRP3_HELPX</name>
<keyword evidence="1" id="KW-0812">Transmembrane</keyword>
<feature type="transmembrane region" description="Helical" evidence="1">
    <location>
        <begin position="66"/>
        <end position="89"/>
    </location>
</feature>